<dbReference type="InterPro" id="IPR016187">
    <property type="entry name" value="CTDL_fold"/>
</dbReference>
<keyword evidence="1 2" id="KW-1015">Disulfide bond</keyword>
<reference evidence="5 6" key="1">
    <citation type="submission" date="2022-05" db="EMBL/GenBank/DDBJ databases">
        <authorList>
            <consortium name="Genoscope - CEA"/>
            <person name="William W."/>
        </authorList>
    </citation>
    <scope>NUCLEOTIDE SEQUENCE [LARGE SCALE GENOMIC DNA]</scope>
</reference>
<evidence type="ECO:0000313" key="6">
    <source>
        <dbReference type="Proteomes" id="UP001159427"/>
    </source>
</evidence>
<feature type="disulfide bond" evidence="2">
    <location>
        <begin position="167"/>
        <end position="184"/>
    </location>
</feature>
<dbReference type="SMART" id="SM00042">
    <property type="entry name" value="CUB"/>
    <property type="match status" value="2"/>
</dbReference>
<dbReference type="Pfam" id="PF00431">
    <property type="entry name" value="CUB"/>
    <property type="match status" value="2"/>
</dbReference>
<dbReference type="PROSITE" id="PS50041">
    <property type="entry name" value="C_TYPE_LECTIN_2"/>
    <property type="match status" value="2"/>
</dbReference>
<dbReference type="InterPro" id="IPR035914">
    <property type="entry name" value="Sperma_CUB_dom_sf"/>
</dbReference>
<dbReference type="Pfam" id="PF00059">
    <property type="entry name" value="Lectin_C"/>
    <property type="match status" value="2"/>
</dbReference>
<dbReference type="SUPFAM" id="SSF49854">
    <property type="entry name" value="Spermadhesin, CUB domain"/>
    <property type="match status" value="2"/>
</dbReference>
<accession>A0ABN8QBX4</accession>
<dbReference type="InterPro" id="IPR018378">
    <property type="entry name" value="C-type_lectin_CS"/>
</dbReference>
<evidence type="ECO:0000259" key="4">
    <source>
        <dbReference type="PROSITE" id="PS50041"/>
    </source>
</evidence>
<dbReference type="SMART" id="SM00034">
    <property type="entry name" value="CLECT"/>
    <property type="match status" value="2"/>
</dbReference>
<dbReference type="InterPro" id="IPR016186">
    <property type="entry name" value="C-type_lectin-like/link_sf"/>
</dbReference>
<protein>
    <recommendedName>
        <fullName evidence="7">C-type lectin domain-containing protein</fullName>
    </recommendedName>
</protein>
<dbReference type="Gene3D" id="2.60.120.290">
    <property type="entry name" value="Spermadhesin, CUB domain"/>
    <property type="match status" value="2"/>
</dbReference>
<name>A0ABN8QBX4_9CNID</name>
<feature type="domain" description="CUB" evidence="3">
    <location>
        <begin position="108"/>
        <end position="222"/>
    </location>
</feature>
<feature type="domain" description="C-type lectin" evidence="4">
    <location>
        <begin position="235"/>
        <end position="348"/>
    </location>
</feature>
<dbReference type="PROSITE" id="PS01180">
    <property type="entry name" value="CUB"/>
    <property type="match status" value="2"/>
</dbReference>
<organism evidence="5 6">
    <name type="scientific">Porites evermanni</name>
    <dbReference type="NCBI Taxonomy" id="104178"/>
    <lineage>
        <taxon>Eukaryota</taxon>
        <taxon>Metazoa</taxon>
        <taxon>Cnidaria</taxon>
        <taxon>Anthozoa</taxon>
        <taxon>Hexacorallia</taxon>
        <taxon>Scleractinia</taxon>
        <taxon>Fungiina</taxon>
        <taxon>Poritidae</taxon>
        <taxon>Porites</taxon>
    </lineage>
</organism>
<dbReference type="PANTHER" id="PTHR22803">
    <property type="entry name" value="MANNOSE, PHOSPHOLIPASE, LECTIN RECEPTOR RELATED"/>
    <property type="match status" value="1"/>
</dbReference>
<feature type="disulfide bond" evidence="2">
    <location>
        <begin position="55"/>
        <end position="72"/>
    </location>
</feature>
<dbReference type="InterPro" id="IPR001304">
    <property type="entry name" value="C-type_lectin-like"/>
</dbReference>
<dbReference type="SUPFAM" id="SSF56436">
    <property type="entry name" value="C-type lectin-like"/>
    <property type="match status" value="2"/>
</dbReference>
<evidence type="ECO:0000259" key="3">
    <source>
        <dbReference type="PROSITE" id="PS01180"/>
    </source>
</evidence>
<feature type="domain" description="CUB" evidence="3">
    <location>
        <begin position="1"/>
        <end position="110"/>
    </location>
</feature>
<dbReference type="PROSITE" id="PS00615">
    <property type="entry name" value="C_TYPE_LECTIN_1"/>
    <property type="match status" value="2"/>
</dbReference>
<comment type="caution">
    <text evidence="5">The sequence shown here is derived from an EMBL/GenBank/DDBJ whole genome shotgun (WGS) entry which is preliminary data.</text>
</comment>
<gene>
    <name evidence="5" type="ORF">PEVE_00003271</name>
</gene>
<evidence type="ECO:0000256" key="2">
    <source>
        <dbReference type="PROSITE-ProRule" id="PRU00059"/>
    </source>
</evidence>
<dbReference type="Proteomes" id="UP001159427">
    <property type="component" value="Unassembled WGS sequence"/>
</dbReference>
<feature type="domain" description="C-type lectin" evidence="4">
    <location>
        <begin position="359"/>
        <end position="470"/>
    </location>
</feature>
<evidence type="ECO:0008006" key="7">
    <source>
        <dbReference type="Google" id="ProtNLM"/>
    </source>
</evidence>
<feature type="non-terminal residue" evidence="5">
    <location>
        <position position="1"/>
    </location>
</feature>
<dbReference type="Gene3D" id="3.10.100.10">
    <property type="entry name" value="Mannose-Binding Protein A, subunit A"/>
    <property type="match status" value="2"/>
</dbReference>
<dbReference type="InterPro" id="IPR000859">
    <property type="entry name" value="CUB_dom"/>
</dbReference>
<dbReference type="CDD" id="cd00037">
    <property type="entry name" value="CLECT"/>
    <property type="match status" value="1"/>
</dbReference>
<dbReference type="CDD" id="cd00041">
    <property type="entry name" value="CUB"/>
    <property type="match status" value="2"/>
</dbReference>
<dbReference type="InterPro" id="IPR050111">
    <property type="entry name" value="C-type_lectin/snaclec_domain"/>
</dbReference>
<proteinExistence type="predicted"/>
<keyword evidence="6" id="KW-1185">Reference proteome</keyword>
<dbReference type="EMBL" id="CALNXI010001197">
    <property type="protein sequence ID" value="CAH3159729.1"/>
    <property type="molecule type" value="Genomic_DNA"/>
</dbReference>
<evidence type="ECO:0000256" key="1">
    <source>
        <dbReference type="ARBA" id="ARBA00023157"/>
    </source>
</evidence>
<sequence length="476" mass="54027">SVTCGSVVNGTLKSPAYSNEFYADNINCINNVSIPDGKVMRLKFRAFALVSDSKCRNVYLKISNGVTEDRFCGDQLTGRDLLVSGNYVVLTFHSDWRLVKKGRFEISFASEIPLSCGSKVNNTLKSPAYSDGFYAGNMNCSYNVSIPDGKALRLKFQTFELESDSECRIDYLVITNGVTEVRYCGDLTRRDLLISGNYVELTFHTDWLLENKRGFEIFFTEEIPVLCPQGWNSSLHGVCYKVYSNHLDWKSANSACIKLGGNLAVFNSYAKLQEFPENAFGGYAWIGLRRDPEDEKHWLWVGGSRPAFASWITGEPVNPYIEDCGGILLPSRKWNDLTCKYPLRYICEINGCPENWTALHGFCYRLSFNSLDWRAAKFACKALGSNLTMLNLRVEQQHLRWGERTWIGLHRDSSDKSSWLWIDGSQAVNMTFDSNQPVNFKQQSEDCVYMRPSGKWNDLNCNESLSYSCELPAGWL</sequence>
<feature type="non-terminal residue" evidence="5">
    <location>
        <position position="476"/>
    </location>
</feature>
<evidence type="ECO:0000313" key="5">
    <source>
        <dbReference type="EMBL" id="CAH3159729.1"/>
    </source>
</evidence>
<comment type="caution">
    <text evidence="2">Lacks conserved residue(s) required for the propagation of feature annotation.</text>
</comment>